<feature type="region of interest" description="Disordered" evidence="1">
    <location>
        <begin position="120"/>
        <end position="258"/>
    </location>
</feature>
<evidence type="ECO:0000259" key="2">
    <source>
        <dbReference type="PROSITE" id="PS51505"/>
    </source>
</evidence>
<feature type="domain" description="SCA7" evidence="2">
    <location>
        <begin position="245"/>
        <end position="311"/>
    </location>
</feature>
<proteinExistence type="predicted"/>
<evidence type="ECO:0000256" key="1">
    <source>
        <dbReference type="SAM" id="MobiDB-lite"/>
    </source>
</evidence>
<dbReference type="InterPro" id="IPR013243">
    <property type="entry name" value="SCA7_dom"/>
</dbReference>
<dbReference type="GO" id="GO:0031048">
    <property type="term" value="P:regulatory ncRNA-mediated heterochromatin formation"/>
    <property type="evidence" value="ECO:0007669"/>
    <property type="project" value="TreeGrafter"/>
</dbReference>
<dbReference type="Pfam" id="PF08313">
    <property type="entry name" value="SCA7"/>
    <property type="match status" value="1"/>
</dbReference>
<dbReference type="InterPro" id="IPR037804">
    <property type="entry name" value="SGF73"/>
</dbReference>
<gene>
    <name evidence="3" type="ORF">Dda_1782</name>
</gene>
<feature type="region of interest" description="Disordered" evidence="1">
    <location>
        <begin position="30"/>
        <end position="53"/>
    </location>
</feature>
<dbReference type="GO" id="GO:0000124">
    <property type="term" value="C:SAGA complex"/>
    <property type="evidence" value="ECO:0007669"/>
    <property type="project" value="InterPro"/>
</dbReference>
<dbReference type="PANTHER" id="PTHR47805:SF1">
    <property type="entry name" value="SAGA-ASSOCIATED FACTOR 73"/>
    <property type="match status" value="1"/>
</dbReference>
<dbReference type="GO" id="GO:0006357">
    <property type="term" value="P:regulation of transcription by RNA polymerase II"/>
    <property type="evidence" value="ECO:0007669"/>
    <property type="project" value="TreeGrafter"/>
</dbReference>
<keyword evidence="4" id="KW-1185">Reference proteome</keyword>
<feature type="compositionally biased region" description="Basic and acidic residues" evidence="1">
    <location>
        <begin position="133"/>
        <end position="166"/>
    </location>
</feature>
<evidence type="ECO:0000313" key="3">
    <source>
        <dbReference type="EMBL" id="KAJ6263221.1"/>
    </source>
</evidence>
<dbReference type="PROSITE" id="PS51505">
    <property type="entry name" value="SCA7"/>
    <property type="match status" value="1"/>
</dbReference>
<dbReference type="EMBL" id="JAQGDS010000002">
    <property type="protein sequence ID" value="KAJ6263221.1"/>
    <property type="molecule type" value="Genomic_DNA"/>
</dbReference>
<reference evidence="3" key="1">
    <citation type="submission" date="2023-01" db="EMBL/GenBank/DDBJ databases">
        <title>The chitinases involved in constricting ring structure development in the nematode-trapping fungus Drechslerella dactyloides.</title>
        <authorList>
            <person name="Wang R."/>
            <person name="Zhang L."/>
            <person name="Tang P."/>
            <person name="Li S."/>
            <person name="Liang L."/>
        </authorList>
    </citation>
    <scope>NUCLEOTIDE SEQUENCE</scope>
    <source>
        <strain evidence="3">YMF1.00031</strain>
    </source>
</reference>
<dbReference type="GO" id="GO:1904802">
    <property type="term" value="P:RITS complex assembly"/>
    <property type="evidence" value="ECO:0007669"/>
    <property type="project" value="TreeGrafter"/>
</dbReference>
<feature type="compositionally biased region" description="Basic and acidic residues" evidence="1">
    <location>
        <begin position="208"/>
        <end position="235"/>
    </location>
</feature>
<feature type="compositionally biased region" description="Basic and acidic residues" evidence="1">
    <location>
        <begin position="242"/>
        <end position="256"/>
    </location>
</feature>
<sequence length="398" mass="42881">MTESKAAAAAQRARKRAIALISNPEADSFFKDEDRAPKRLRLSSPLGNDKPLTDKKNEITYAALVKPRLSEVEAANFTFGRPLLDEPEIIQCKHCKKPILRPNAQSHIKACLKVKAEAKKERKLAKEAASGKVDLKKAKETKADAKEDAEEKDKDTDKPKPAEKPPKAAAAAKDPDTKAVKTAAAKTTAKTKAGGGTKKKADGEDDKPDAKNSKKRKAADGKASHDKGKEKEGPKTKKTKKEKPAPKPKGPVDVERQCGVPLPNGQLCARSLTCKSHSMGAKRAVQGRPAPYDTLLAAYQKKNQAKQQKAAINASNPAPDDLEANSLHVDSDEEMEFVMAAVARSNPQPIVPTILLSTRQKYNHRRFALMLGAALKPPNPPLSAVDGRGGFGGFGFMG</sequence>
<feature type="compositionally biased region" description="Low complexity" evidence="1">
    <location>
        <begin position="180"/>
        <end position="192"/>
    </location>
</feature>
<protein>
    <recommendedName>
        <fullName evidence="2">SCA7 domain-containing protein</fullName>
    </recommendedName>
</protein>
<dbReference type="AlphaFoldDB" id="A0AAD6J6N2"/>
<name>A0AAD6J6N2_DREDA</name>
<organism evidence="3 4">
    <name type="scientific">Drechslerella dactyloides</name>
    <name type="common">Nematode-trapping fungus</name>
    <name type="synonym">Arthrobotrys dactyloides</name>
    <dbReference type="NCBI Taxonomy" id="74499"/>
    <lineage>
        <taxon>Eukaryota</taxon>
        <taxon>Fungi</taxon>
        <taxon>Dikarya</taxon>
        <taxon>Ascomycota</taxon>
        <taxon>Pezizomycotina</taxon>
        <taxon>Orbiliomycetes</taxon>
        <taxon>Orbiliales</taxon>
        <taxon>Orbiliaceae</taxon>
        <taxon>Drechslerella</taxon>
    </lineage>
</organism>
<dbReference type="Proteomes" id="UP001221413">
    <property type="component" value="Unassembled WGS sequence"/>
</dbReference>
<evidence type="ECO:0000313" key="4">
    <source>
        <dbReference type="Proteomes" id="UP001221413"/>
    </source>
</evidence>
<accession>A0AAD6J6N2</accession>
<dbReference type="PANTHER" id="PTHR47805">
    <property type="entry name" value="SAGA-ASSOCIATED FACTOR 73"/>
    <property type="match status" value="1"/>
</dbReference>
<dbReference type="Gene3D" id="6.10.140.670">
    <property type="match status" value="1"/>
</dbReference>
<comment type="caution">
    <text evidence="3">The sequence shown here is derived from an EMBL/GenBank/DDBJ whole genome shotgun (WGS) entry which is preliminary data.</text>
</comment>